<keyword evidence="5" id="KW-0862">Zinc</keyword>
<evidence type="ECO:0000313" key="8">
    <source>
        <dbReference type="Proteomes" id="UP000294558"/>
    </source>
</evidence>
<evidence type="ECO:0000256" key="5">
    <source>
        <dbReference type="ARBA" id="ARBA00022833"/>
    </source>
</evidence>
<accession>A0A4R7HZL4</accession>
<dbReference type="InterPro" id="IPR006330">
    <property type="entry name" value="Ado/ade_deaminase"/>
</dbReference>
<dbReference type="OrthoDB" id="105475at2"/>
<protein>
    <submittedName>
        <fullName evidence="7">Adenosine deaminase</fullName>
    </submittedName>
</protein>
<sequence length="320" mass="34938">MSEFPREFVRSLPKAELHVHLEGTVDAPTLLALAERHGVEPPASDEDGVREWFTFDGFPMFLERYFTIVGLLRDPDDFALAAERYLQTAHEQGVVHVEFHVSATGHVLENGKAWAPIHDGIVDGCRRAAAQTGQTWGLIPDISPHLPAADCARAMDQVFSHDLSGVVAIGMGGPADSWWTDDFTPIYERARSLGLPGVAHAGEHGGADEVRFAIEQFGAVRIQHGIGAMQDPEVVDLLVERGIACDVCPGSNLALHAVESAEAHPLARMLDAGVTVTLATDDPPMFHTSLLDEYERAWQWCELDEDGLRRLADNSLAARL</sequence>
<evidence type="ECO:0000256" key="2">
    <source>
        <dbReference type="ARBA" id="ARBA00006676"/>
    </source>
</evidence>
<dbReference type="AlphaFoldDB" id="A0A4R7HZL4"/>
<dbReference type="InterPro" id="IPR032466">
    <property type="entry name" value="Metal_Hydrolase"/>
</dbReference>
<dbReference type="Pfam" id="PF00962">
    <property type="entry name" value="A_deaminase"/>
    <property type="match status" value="1"/>
</dbReference>
<dbReference type="GO" id="GO:0016814">
    <property type="term" value="F:hydrolase activity, acting on carbon-nitrogen (but not peptide) bonds, in cyclic amidines"/>
    <property type="evidence" value="ECO:0007669"/>
    <property type="project" value="UniProtKB-ARBA"/>
</dbReference>
<dbReference type="RefSeq" id="WP_133868929.1">
    <property type="nucleotide sequence ID" value="NZ_SOAU01000001.1"/>
</dbReference>
<comment type="cofactor">
    <cofactor evidence="1">
        <name>Zn(2+)</name>
        <dbReference type="ChEBI" id="CHEBI:29105"/>
    </cofactor>
</comment>
<dbReference type="EMBL" id="SOAU01000001">
    <property type="protein sequence ID" value="TDT16565.1"/>
    <property type="molecule type" value="Genomic_DNA"/>
</dbReference>
<feature type="domain" description="Adenosine deaminase" evidence="6">
    <location>
        <begin position="13"/>
        <end position="316"/>
    </location>
</feature>
<keyword evidence="8" id="KW-1185">Reference proteome</keyword>
<comment type="similarity">
    <text evidence="2">Belongs to the metallo-dependent hydrolases superfamily. Adenosine and AMP deaminases family.</text>
</comment>
<dbReference type="GO" id="GO:0019239">
    <property type="term" value="F:deaminase activity"/>
    <property type="evidence" value="ECO:0007669"/>
    <property type="project" value="InterPro"/>
</dbReference>
<name>A0A4R7HZL4_9ACTN</name>
<keyword evidence="4" id="KW-0378">Hydrolase</keyword>
<dbReference type="PANTHER" id="PTHR43114">
    <property type="entry name" value="ADENINE DEAMINASE"/>
    <property type="match status" value="1"/>
</dbReference>
<evidence type="ECO:0000256" key="4">
    <source>
        <dbReference type="ARBA" id="ARBA00022801"/>
    </source>
</evidence>
<comment type="caution">
    <text evidence="7">The sequence shown here is derived from an EMBL/GenBank/DDBJ whole genome shotgun (WGS) entry which is preliminary data.</text>
</comment>
<gene>
    <name evidence="7" type="ORF">BDK89_2156</name>
</gene>
<dbReference type="Gene3D" id="3.20.20.140">
    <property type="entry name" value="Metal-dependent hydrolases"/>
    <property type="match status" value="1"/>
</dbReference>
<dbReference type="InterPro" id="IPR001365">
    <property type="entry name" value="A_deaminase_dom"/>
</dbReference>
<dbReference type="GO" id="GO:0046872">
    <property type="term" value="F:metal ion binding"/>
    <property type="evidence" value="ECO:0007669"/>
    <property type="project" value="UniProtKB-KW"/>
</dbReference>
<evidence type="ECO:0000259" key="6">
    <source>
        <dbReference type="Pfam" id="PF00962"/>
    </source>
</evidence>
<dbReference type="PANTHER" id="PTHR43114:SF6">
    <property type="entry name" value="ADENINE DEAMINASE"/>
    <property type="match status" value="1"/>
</dbReference>
<dbReference type="NCBIfam" id="TIGR01430">
    <property type="entry name" value="aden_deam"/>
    <property type="match status" value="1"/>
</dbReference>
<evidence type="ECO:0000256" key="3">
    <source>
        <dbReference type="ARBA" id="ARBA00022723"/>
    </source>
</evidence>
<evidence type="ECO:0000256" key="1">
    <source>
        <dbReference type="ARBA" id="ARBA00001947"/>
    </source>
</evidence>
<keyword evidence="3" id="KW-0479">Metal-binding</keyword>
<evidence type="ECO:0000313" key="7">
    <source>
        <dbReference type="EMBL" id="TDT16565.1"/>
    </source>
</evidence>
<proteinExistence type="inferred from homology"/>
<organism evidence="7 8">
    <name type="scientific">Ilumatobacter fluminis</name>
    <dbReference type="NCBI Taxonomy" id="467091"/>
    <lineage>
        <taxon>Bacteria</taxon>
        <taxon>Bacillati</taxon>
        <taxon>Actinomycetota</taxon>
        <taxon>Acidimicrobiia</taxon>
        <taxon>Acidimicrobiales</taxon>
        <taxon>Ilumatobacteraceae</taxon>
        <taxon>Ilumatobacter</taxon>
    </lineage>
</organism>
<reference evidence="7 8" key="1">
    <citation type="submission" date="2019-03" db="EMBL/GenBank/DDBJ databases">
        <title>Sequencing the genomes of 1000 actinobacteria strains.</title>
        <authorList>
            <person name="Klenk H.-P."/>
        </authorList>
    </citation>
    <scope>NUCLEOTIDE SEQUENCE [LARGE SCALE GENOMIC DNA]</scope>
    <source>
        <strain evidence="7 8">DSM 18936</strain>
    </source>
</reference>
<dbReference type="SUPFAM" id="SSF51556">
    <property type="entry name" value="Metallo-dependent hydrolases"/>
    <property type="match status" value="1"/>
</dbReference>
<dbReference type="Proteomes" id="UP000294558">
    <property type="component" value="Unassembled WGS sequence"/>
</dbReference>